<keyword evidence="5" id="KW-1185">Reference proteome</keyword>
<dbReference type="Proteomes" id="UP000801492">
    <property type="component" value="Unassembled WGS sequence"/>
</dbReference>
<organism evidence="4 5">
    <name type="scientific">Ignelater luminosus</name>
    <name type="common">Cucubano</name>
    <name type="synonym">Pyrophorus luminosus</name>
    <dbReference type="NCBI Taxonomy" id="2038154"/>
    <lineage>
        <taxon>Eukaryota</taxon>
        <taxon>Metazoa</taxon>
        <taxon>Ecdysozoa</taxon>
        <taxon>Arthropoda</taxon>
        <taxon>Hexapoda</taxon>
        <taxon>Insecta</taxon>
        <taxon>Pterygota</taxon>
        <taxon>Neoptera</taxon>
        <taxon>Endopterygota</taxon>
        <taxon>Coleoptera</taxon>
        <taxon>Polyphaga</taxon>
        <taxon>Elateriformia</taxon>
        <taxon>Elateroidea</taxon>
        <taxon>Elateridae</taxon>
        <taxon>Agrypninae</taxon>
        <taxon>Pyrophorini</taxon>
        <taxon>Ignelater</taxon>
    </lineage>
</organism>
<evidence type="ECO:0000256" key="2">
    <source>
        <dbReference type="ARBA" id="ARBA00024195"/>
    </source>
</evidence>
<dbReference type="GO" id="GO:0004252">
    <property type="term" value="F:serine-type endopeptidase activity"/>
    <property type="evidence" value="ECO:0007669"/>
    <property type="project" value="InterPro"/>
</dbReference>
<dbReference type="Gene3D" id="2.40.10.10">
    <property type="entry name" value="Trypsin-like serine proteases"/>
    <property type="match status" value="1"/>
</dbReference>
<gene>
    <name evidence="4" type="ORF">ILUMI_17174</name>
</gene>
<feature type="domain" description="Peptidase S1" evidence="3">
    <location>
        <begin position="1"/>
        <end position="100"/>
    </location>
</feature>
<dbReference type="PROSITE" id="PS50240">
    <property type="entry name" value="TRYPSIN_DOM"/>
    <property type="match status" value="1"/>
</dbReference>
<keyword evidence="1" id="KW-1015">Disulfide bond</keyword>
<dbReference type="Pfam" id="PF00089">
    <property type="entry name" value="Trypsin"/>
    <property type="match status" value="1"/>
</dbReference>
<accession>A0A8K0CKC9</accession>
<evidence type="ECO:0000256" key="1">
    <source>
        <dbReference type="ARBA" id="ARBA00023157"/>
    </source>
</evidence>
<reference evidence="4" key="1">
    <citation type="submission" date="2019-08" db="EMBL/GenBank/DDBJ databases">
        <title>The genome of the North American firefly Photinus pyralis.</title>
        <authorList>
            <consortium name="Photinus pyralis genome working group"/>
            <person name="Fallon T.R."/>
            <person name="Sander Lower S.E."/>
            <person name="Weng J.-K."/>
        </authorList>
    </citation>
    <scope>NUCLEOTIDE SEQUENCE</scope>
    <source>
        <strain evidence="4">TRF0915ILg1</strain>
        <tissue evidence="4">Whole body</tissue>
    </source>
</reference>
<dbReference type="GO" id="GO:0006508">
    <property type="term" value="P:proteolysis"/>
    <property type="evidence" value="ECO:0007669"/>
    <property type="project" value="InterPro"/>
</dbReference>
<dbReference type="InterPro" id="IPR051487">
    <property type="entry name" value="Ser/Thr_Proteases_Immune/Dev"/>
</dbReference>
<evidence type="ECO:0000259" key="3">
    <source>
        <dbReference type="PROSITE" id="PS50240"/>
    </source>
</evidence>
<dbReference type="SUPFAM" id="SSF50494">
    <property type="entry name" value="Trypsin-like serine proteases"/>
    <property type="match status" value="1"/>
</dbReference>
<dbReference type="PANTHER" id="PTHR24256">
    <property type="entry name" value="TRYPTASE-RELATED"/>
    <property type="match status" value="1"/>
</dbReference>
<proteinExistence type="inferred from homology"/>
<name>A0A8K0CKC9_IGNLU</name>
<evidence type="ECO:0000313" key="4">
    <source>
        <dbReference type="EMBL" id="KAF2888999.1"/>
    </source>
</evidence>
<dbReference type="InterPro" id="IPR009003">
    <property type="entry name" value="Peptidase_S1_PA"/>
</dbReference>
<comment type="caution">
    <text evidence="4">The sequence shown here is derived from an EMBL/GenBank/DDBJ whole genome shotgun (WGS) entry which is preliminary data.</text>
</comment>
<dbReference type="InterPro" id="IPR043504">
    <property type="entry name" value="Peptidase_S1_PA_chymotrypsin"/>
</dbReference>
<protein>
    <recommendedName>
        <fullName evidence="3">Peptidase S1 domain-containing protein</fullName>
    </recommendedName>
</protein>
<dbReference type="InterPro" id="IPR001254">
    <property type="entry name" value="Trypsin_dom"/>
</dbReference>
<dbReference type="OrthoDB" id="547031at2759"/>
<comment type="similarity">
    <text evidence="2">Belongs to the peptidase S1 family. CLIP subfamily.</text>
</comment>
<feature type="non-terminal residue" evidence="4">
    <location>
        <position position="1"/>
    </location>
</feature>
<dbReference type="AlphaFoldDB" id="A0A8K0CKC9"/>
<dbReference type="EMBL" id="VTPC01071893">
    <property type="protein sequence ID" value="KAF2888999.1"/>
    <property type="molecule type" value="Genomic_DNA"/>
</dbReference>
<evidence type="ECO:0000313" key="5">
    <source>
        <dbReference type="Proteomes" id="UP000801492"/>
    </source>
</evidence>
<sequence length="102" mass="11358">SDIKLKANVSMVSNEKCQEALDTVDINSNTICAEGVDGQDACIGDTGGPLMREFIDEVQNHFQWYQHGIASQGVDCGRVGYPAVYTKVQKYIYWIVEHTKSK</sequence>